<feature type="compositionally biased region" description="Low complexity" evidence="1">
    <location>
        <begin position="18"/>
        <end position="27"/>
    </location>
</feature>
<dbReference type="RefSeq" id="WP_007577622.1">
    <property type="nucleotide sequence ID" value="NZ_AGUD01000260.1"/>
</dbReference>
<evidence type="ECO:0000256" key="1">
    <source>
        <dbReference type="SAM" id="MobiDB-lite"/>
    </source>
</evidence>
<keyword evidence="2" id="KW-0472">Membrane</keyword>
<keyword evidence="2" id="KW-1133">Transmembrane helix</keyword>
<feature type="transmembrane region" description="Helical" evidence="2">
    <location>
        <begin position="72"/>
        <end position="89"/>
    </location>
</feature>
<comment type="caution">
    <text evidence="3">The sequence shown here is derived from an EMBL/GenBank/DDBJ whole genome shotgun (WGS) entry which is preliminary data.</text>
</comment>
<feature type="transmembrane region" description="Helical" evidence="2">
    <location>
        <begin position="164"/>
        <end position="189"/>
    </location>
</feature>
<reference evidence="3 4" key="1">
    <citation type="journal article" date="2013" name="Biodegradation">
        <title>Quantitative proteomic analysis of ibuprofen-degrading Patulibacter sp. strain I11.</title>
        <authorList>
            <person name="Almeida B."/>
            <person name="Kjeldal H."/>
            <person name="Lolas I."/>
            <person name="Knudsen A.D."/>
            <person name="Carvalho G."/>
            <person name="Nielsen K.L."/>
            <person name="Barreto Crespo M.T."/>
            <person name="Stensballe A."/>
            <person name="Nielsen J.L."/>
        </authorList>
    </citation>
    <scope>NUCLEOTIDE SEQUENCE [LARGE SCALE GENOMIC DNA]</scope>
    <source>
        <strain evidence="3 4">I11</strain>
    </source>
</reference>
<keyword evidence="4" id="KW-1185">Reference proteome</keyword>
<accession>H0E9G7</accession>
<organism evidence="3 4">
    <name type="scientific">Patulibacter medicamentivorans</name>
    <dbReference type="NCBI Taxonomy" id="1097667"/>
    <lineage>
        <taxon>Bacteria</taxon>
        <taxon>Bacillati</taxon>
        <taxon>Actinomycetota</taxon>
        <taxon>Thermoleophilia</taxon>
        <taxon>Solirubrobacterales</taxon>
        <taxon>Patulibacteraceae</taxon>
        <taxon>Patulibacter</taxon>
    </lineage>
</organism>
<proteinExistence type="predicted"/>
<feature type="transmembrane region" description="Helical" evidence="2">
    <location>
        <begin position="34"/>
        <end position="52"/>
    </location>
</feature>
<dbReference type="Proteomes" id="UP000005143">
    <property type="component" value="Unassembled WGS sequence"/>
</dbReference>
<feature type="transmembrane region" description="Helical" evidence="2">
    <location>
        <begin position="196"/>
        <end position="214"/>
    </location>
</feature>
<dbReference type="AlphaFoldDB" id="H0E9G7"/>
<feature type="transmembrane region" description="Helical" evidence="2">
    <location>
        <begin position="220"/>
        <end position="242"/>
    </location>
</feature>
<evidence type="ECO:0000313" key="4">
    <source>
        <dbReference type="Proteomes" id="UP000005143"/>
    </source>
</evidence>
<feature type="transmembrane region" description="Helical" evidence="2">
    <location>
        <begin position="95"/>
        <end position="120"/>
    </location>
</feature>
<name>H0E9G7_9ACTN</name>
<keyword evidence="2" id="KW-0812">Transmembrane</keyword>
<dbReference type="InterPro" id="IPR045393">
    <property type="entry name" value="DUF6518"/>
</dbReference>
<gene>
    <name evidence="3" type="ORF">PAI11_34860</name>
</gene>
<dbReference type="OrthoDB" id="9978655at2"/>
<dbReference type="Pfam" id="PF20128">
    <property type="entry name" value="DUF6518"/>
    <property type="match status" value="1"/>
</dbReference>
<evidence type="ECO:0000313" key="3">
    <source>
        <dbReference type="EMBL" id="EHN09680.1"/>
    </source>
</evidence>
<dbReference type="EMBL" id="AGUD01000260">
    <property type="protein sequence ID" value="EHN09680.1"/>
    <property type="molecule type" value="Genomic_DNA"/>
</dbReference>
<feature type="region of interest" description="Disordered" evidence="1">
    <location>
        <begin position="1"/>
        <end position="31"/>
    </location>
</feature>
<protein>
    <submittedName>
        <fullName evidence="3">Uncharacterized protein</fullName>
    </submittedName>
</protein>
<sequence length="254" mass="26044">MAVPNRSDASPRQPRSPTAPRHGAPPATRRPRPVPLPLVAIVVVAIALLLGFMGRSANNGAFHGSWEFSRLGGPWLVGAFVAGIVGGWRRGPGGLALGIAGGAIAIAVGSLSYYGIYIFFEDGSAPRRAARLGVGWAMAGLVVGGALGLLGATFATRAGGRGRVWMQGAALGTLGGLLMGESIALLWVWDQHDLRVMATLEGLGGAALVAFAAVGRSWRWIVAALIAAAATATVAPIVTTMVREALRRIGWAGA</sequence>
<evidence type="ECO:0000256" key="2">
    <source>
        <dbReference type="SAM" id="Phobius"/>
    </source>
</evidence>
<feature type="transmembrane region" description="Helical" evidence="2">
    <location>
        <begin position="132"/>
        <end position="152"/>
    </location>
</feature>
<feature type="compositionally biased region" description="Polar residues" evidence="1">
    <location>
        <begin position="7"/>
        <end position="16"/>
    </location>
</feature>